<name>A0A8S4R2U9_9NEOP</name>
<dbReference type="Proteomes" id="UP000838756">
    <property type="component" value="Unassembled WGS sequence"/>
</dbReference>
<comment type="caution">
    <text evidence="3">The sequence shown here is derived from an EMBL/GenBank/DDBJ whole genome shotgun (WGS) entry which is preliminary data.</text>
</comment>
<proteinExistence type="predicted"/>
<organism evidence="3 4">
    <name type="scientific">Pararge aegeria aegeria</name>
    <dbReference type="NCBI Taxonomy" id="348720"/>
    <lineage>
        <taxon>Eukaryota</taxon>
        <taxon>Metazoa</taxon>
        <taxon>Ecdysozoa</taxon>
        <taxon>Arthropoda</taxon>
        <taxon>Hexapoda</taxon>
        <taxon>Insecta</taxon>
        <taxon>Pterygota</taxon>
        <taxon>Neoptera</taxon>
        <taxon>Endopterygota</taxon>
        <taxon>Lepidoptera</taxon>
        <taxon>Glossata</taxon>
        <taxon>Ditrysia</taxon>
        <taxon>Papilionoidea</taxon>
        <taxon>Nymphalidae</taxon>
        <taxon>Satyrinae</taxon>
        <taxon>Satyrini</taxon>
        <taxon>Parargina</taxon>
        <taxon>Pararge</taxon>
    </lineage>
</organism>
<protein>
    <submittedName>
        <fullName evidence="3">Jg18385 protein</fullName>
    </submittedName>
</protein>
<feature type="region of interest" description="Disordered" evidence="1">
    <location>
        <begin position="40"/>
        <end position="59"/>
    </location>
</feature>
<sequence length="105" mass="11397">MTAKVFRNLPVVFVSLLTVIGGSQDSNRVKRLRADSAAVQEPAQALDAPEPEPNTAPAPIAFIHPSVKEYLELGMAIPGKNSSSFKNSHSQIYFPVYTDLKSVID</sequence>
<evidence type="ECO:0000256" key="1">
    <source>
        <dbReference type="SAM" id="MobiDB-lite"/>
    </source>
</evidence>
<accession>A0A8S4R2U9</accession>
<evidence type="ECO:0000313" key="4">
    <source>
        <dbReference type="Proteomes" id="UP000838756"/>
    </source>
</evidence>
<reference evidence="3" key="1">
    <citation type="submission" date="2022-03" db="EMBL/GenBank/DDBJ databases">
        <authorList>
            <person name="Lindestad O."/>
        </authorList>
    </citation>
    <scope>NUCLEOTIDE SEQUENCE</scope>
</reference>
<dbReference type="OrthoDB" id="6428908at2759"/>
<dbReference type="AlphaFoldDB" id="A0A8S4R2U9"/>
<evidence type="ECO:0000256" key="2">
    <source>
        <dbReference type="SAM" id="SignalP"/>
    </source>
</evidence>
<feature type="signal peptide" evidence="2">
    <location>
        <begin position="1"/>
        <end position="24"/>
    </location>
</feature>
<dbReference type="EMBL" id="CAKXAJ010022025">
    <property type="protein sequence ID" value="CAH2226788.1"/>
    <property type="molecule type" value="Genomic_DNA"/>
</dbReference>
<keyword evidence="4" id="KW-1185">Reference proteome</keyword>
<gene>
    <name evidence="3" type="primary">jg18385</name>
    <name evidence="3" type="ORF">PAEG_LOCUS7480</name>
</gene>
<feature type="chain" id="PRO_5035760079" evidence="2">
    <location>
        <begin position="25"/>
        <end position="105"/>
    </location>
</feature>
<evidence type="ECO:0000313" key="3">
    <source>
        <dbReference type="EMBL" id="CAH2226788.1"/>
    </source>
</evidence>
<keyword evidence="2" id="KW-0732">Signal</keyword>